<evidence type="ECO:0000256" key="2">
    <source>
        <dbReference type="PROSITE-ProRule" id="PRU00168"/>
    </source>
</evidence>
<protein>
    <submittedName>
        <fullName evidence="6">Ras GEF</fullName>
    </submittedName>
</protein>
<dbReference type="PROSITE" id="PS50009">
    <property type="entry name" value="RASGEF_CAT"/>
    <property type="match status" value="1"/>
</dbReference>
<dbReference type="Pfam" id="PF00617">
    <property type="entry name" value="RasGEF"/>
    <property type="match status" value="1"/>
</dbReference>
<feature type="domain" description="Ras-GEF" evidence="4">
    <location>
        <begin position="1026"/>
        <end position="1360"/>
    </location>
</feature>
<evidence type="ECO:0000256" key="3">
    <source>
        <dbReference type="SAM" id="MobiDB-lite"/>
    </source>
</evidence>
<dbReference type="InterPro" id="IPR008937">
    <property type="entry name" value="Ras-like_GEF"/>
</dbReference>
<sequence length="1363" mass="152933">MTTADRYQEASVLTSNMPLPKETAIPSRKKRSHSLIPPELLNHAEGGMERAALATVFGVREYTEPKVLWEKQLTTPRPDHAIDNTATDGFIAITSHATVANPLASPSTSHDGAAPLAIETYLDSMLSQVGKQQFSTTMPNGNTKFDLPSIPIVSQLDDWWKNPSTTSAFPGRNASSSASHPRSRQDSLETAPPLIFHEYPPAIFDLLKSDSDDRIIIWHYEMPATAVSASTGHPQQHQAVANAAFSTPNIQRTGSPFSLGFSSNTTAVSTSTYAASHSSDKPSMKSLPRFLSKIKHRHHQQQDASSEQQLSPLRARFSRRRRSAPPPANTLSPPAPVLSLKVIEAATVEKLVEKLTITLDYTFMTDFFLTYRIFLSPIQLCKLLILRFRWGLENNDDERCIVRIRTFVVLRHWLLNYFVHDFTPSRYLREILTEFLNALPHDDVIRHSPRDQRIVKGLKRVVRRLKKVHYPRTSQHVQVISPPPPTFEEERLQLKVRAKLSQSPLRRKTEEWMQKGMAVEDRHHGNLAIQDARVAPIRLIGSPLNRSITTDDTQPASLYQVSATPSLPPLPPLPPPPHPTAPLHPSPASVPPSPPMTTASLPVSAPPTPEITSRHRNMSQNSILARYASNLSIGRRAHQQQERAKVKESYLRRMEQQRRTMEDTEHHPRPDHDLGSLGSDDSLESLISAGTTDQEDDDDDDSSSYATGESDEDDDEDVDLAELDPRVGTKLMPLTSDTVADISKRRSVYNANLRSLTPLVSPSPSMIQGMASSVSAPTGLHTSSASAHDIDNHLLDRPHRVSKIETQNEKHGLDDIHEKTLDLVESPTSLTSPASLDDRPKTRVGPPPTTSSLPPPQRKLSQRLASVFRTAKGTKRASLGETTLASSHSRATVIQPPLMTPTPSQDQARTRPHVYSEKVQVPLDEKEQTSSTPPPGQRVMSNMDDLRTSLDEILPPASMVPNPASADVYRHLFQSHHGSQDSSSLPSPSATGSTKLVELDLPAWNPNEPHPSLQTLYHQPIILRHSSESLAQQLCLVEQFILRQVNWEELVHCRWTKMSRDSLMNDQDLYPGHPNYNRFTTDSLSLHDDVMDAHTFYSRQTRQLQLLRGEQEGGVQHVIKRFNTVCQWVSSEIVRTRHLDQRVQVVEKFIRLAQKCQLYSNFATLVQILLGLQSPSVSRLRKTWARVGDSEMRLLDELSEFTSPIKNWKHIRDNMTVVADEYGMSPTEVQVELPGAADRHLNKPKIKLPFGGCIPFLGLYLSDLVFNSEQPSYLEPSHDHHKIYQAYTKTSTISPLLCQPLVNFRKYRIIATIIKRVLTFQTLSERYSFDHIKPLYDACFHLEALDADMIRQLSLDIEAPPIV</sequence>
<evidence type="ECO:0000259" key="4">
    <source>
        <dbReference type="PROSITE" id="PS50009"/>
    </source>
</evidence>
<keyword evidence="1 2" id="KW-0344">Guanine-nucleotide releasing factor</keyword>
<dbReference type="SUPFAM" id="SSF48366">
    <property type="entry name" value="Ras GEF"/>
    <property type="match status" value="1"/>
</dbReference>
<name>A0A1X2GWR8_9FUNG</name>
<dbReference type="SMART" id="SM00229">
    <property type="entry name" value="RasGEFN"/>
    <property type="match status" value="1"/>
</dbReference>
<dbReference type="Pfam" id="PF00618">
    <property type="entry name" value="RasGEF_N"/>
    <property type="match status" value="1"/>
</dbReference>
<dbReference type="Proteomes" id="UP000242146">
    <property type="component" value="Unassembled WGS sequence"/>
</dbReference>
<dbReference type="InterPro" id="IPR001895">
    <property type="entry name" value="RASGEF_cat_dom"/>
</dbReference>
<feature type="compositionally biased region" description="Polar residues" evidence="3">
    <location>
        <begin position="164"/>
        <end position="180"/>
    </location>
</feature>
<feature type="compositionally biased region" description="Pro residues" evidence="3">
    <location>
        <begin position="566"/>
        <end position="595"/>
    </location>
</feature>
<dbReference type="GO" id="GO:0005085">
    <property type="term" value="F:guanyl-nucleotide exchange factor activity"/>
    <property type="evidence" value="ECO:0007669"/>
    <property type="project" value="UniProtKB-KW"/>
</dbReference>
<dbReference type="GO" id="GO:0007265">
    <property type="term" value="P:Ras protein signal transduction"/>
    <property type="evidence" value="ECO:0007669"/>
    <property type="project" value="TreeGrafter"/>
</dbReference>
<feature type="region of interest" description="Disordered" evidence="3">
    <location>
        <begin position="1"/>
        <end position="32"/>
    </location>
</feature>
<proteinExistence type="predicted"/>
<accession>A0A1X2GWR8</accession>
<evidence type="ECO:0000256" key="1">
    <source>
        <dbReference type="ARBA" id="ARBA00022658"/>
    </source>
</evidence>
<feature type="compositionally biased region" description="Acidic residues" evidence="3">
    <location>
        <begin position="693"/>
        <end position="702"/>
    </location>
</feature>
<dbReference type="EMBL" id="MCGT01000002">
    <property type="protein sequence ID" value="ORX62439.1"/>
    <property type="molecule type" value="Genomic_DNA"/>
</dbReference>
<reference evidence="6 7" key="1">
    <citation type="submission" date="2016-07" db="EMBL/GenBank/DDBJ databases">
        <title>Pervasive Adenine N6-methylation of Active Genes in Fungi.</title>
        <authorList>
            <consortium name="DOE Joint Genome Institute"/>
            <person name="Mondo S.J."/>
            <person name="Dannebaum R.O."/>
            <person name="Kuo R.C."/>
            <person name="Labutti K."/>
            <person name="Haridas S."/>
            <person name="Kuo A."/>
            <person name="Salamov A."/>
            <person name="Ahrendt S.R."/>
            <person name="Lipzen A."/>
            <person name="Sullivan W."/>
            <person name="Andreopoulos W.B."/>
            <person name="Clum A."/>
            <person name="Lindquist E."/>
            <person name="Daum C."/>
            <person name="Ramamoorthy G.K."/>
            <person name="Gryganskyi A."/>
            <person name="Culley D."/>
            <person name="Magnuson J.K."/>
            <person name="James T.Y."/>
            <person name="O'Malley M.A."/>
            <person name="Stajich J.E."/>
            <person name="Spatafora J.W."/>
            <person name="Visel A."/>
            <person name="Grigoriev I.V."/>
        </authorList>
    </citation>
    <scope>NUCLEOTIDE SEQUENCE [LARGE SCALE GENOMIC DNA]</scope>
    <source>
        <strain evidence="6 7">NRRL 3301</strain>
    </source>
</reference>
<comment type="caution">
    <text evidence="6">The sequence shown here is derived from an EMBL/GenBank/DDBJ whole genome shotgun (WGS) entry which is preliminary data.</text>
</comment>
<evidence type="ECO:0000313" key="6">
    <source>
        <dbReference type="EMBL" id="ORX62439.1"/>
    </source>
</evidence>
<dbReference type="CDD" id="cd06224">
    <property type="entry name" value="REM"/>
    <property type="match status" value="1"/>
</dbReference>
<feature type="region of interest" description="Disordered" evidence="3">
    <location>
        <begin position="823"/>
        <end position="940"/>
    </location>
</feature>
<dbReference type="PROSITE" id="PS50212">
    <property type="entry name" value="RASGEF_NTER"/>
    <property type="match status" value="1"/>
</dbReference>
<feature type="region of interest" description="Disordered" evidence="3">
    <location>
        <begin position="164"/>
        <end position="188"/>
    </location>
</feature>
<feature type="compositionally biased region" description="Acidic residues" evidence="3">
    <location>
        <begin position="709"/>
        <end position="718"/>
    </location>
</feature>
<feature type="domain" description="N-terminal Ras-GEF" evidence="5">
    <location>
        <begin position="339"/>
        <end position="466"/>
    </location>
</feature>
<feature type="compositionally biased region" description="Polar residues" evidence="3">
    <location>
        <begin position="880"/>
        <end position="892"/>
    </location>
</feature>
<feature type="compositionally biased region" description="Pro residues" evidence="3">
    <location>
        <begin position="845"/>
        <end position="857"/>
    </location>
</feature>
<feature type="compositionally biased region" description="Basic and acidic residues" evidence="3">
    <location>
        <begin position="656"/>
        <end position="674"/>
    </location>
</feature>
<dbReference type="GO" id="GO:0005886">
    <property type="term" value="C:plasma membrane"/>
    <property type="evidence" value="ECO:0007669"/>
    <property type="project" value="TreeGrafter"/>
</dbReference>
<dbReference type="SMART" id="SM00147">
    <property type="entry name" value="RasGEF"/>
    <property type="match status" value="1"/>
</dbReference>
<dbReference type="InterPro" id="IPR000651">
    <property type="entry name" value="Ras-like_Gua-exchang_fac_N"/>
</dbReference>
<dbReference type="InterPro" id="IPR036964">
    <property type="entry name" value="RASGEF_cat_dom_sf"/>
</dbReference>
<dbReference type="PANTHER" id="PTHR23113">
    <property type="entry name" value="GUANINE NUCLEOTIDE EXCHANGE FACTOR"/>
    <property type="match status" value="1"/>
</dbReference>
<organism evidence="6 7">
    <name type="scientific">Hesseltinella vesiculosa</name>
    <dbReference type="NCBI Taxonomy" id="101127"/>
    <lineage>
        <taxon>Eukaryota</taxon>
        <taxon>Fungi</taxon>
        <taxon>Fungi incertae sedis</taxon>
        <taxon>Mucoromycota</taxon>
        <taxon>Mucoromycotina</taxon>
        <taxon>Mucoromycetes</taxon>
        <taxon>Mucorales</taxon>
        <taxon>Cunninghamellaceae</taxon>
        <taxon>Hesseltinella</taxon>
    </lineage>
</organism>
<feature type="region of interest" description="Disordered" evidence="3">
    <location>
        <begin position="656"/>
        <end position="718"/>
    </location>
</feature>
<feature type="compositionally biased region" description="Low complexity" evidence="3">
    <location>
        <begin position="675"/>
        <end position="686"/>
    </location>
</feature>
<dbReference type="PANTHER" id="PTHR23113:SF363">
    <property type="entry name" value="PROTEIN SON OF SEVENLESS"/>
    <property type="match status" value="1"/>
</dbReference>
<dbReference type="InterPro" id="IPR023578">
    <property type="entry name" value="Ras_GEF_dom_sf"/>
</dbReference>
<dbReference type="Gene3D" id="1.10.840.10">
    <property type="entry name" value="Ras guanine-nucleotide exchange factors catalytic domain"/>
    <property type="match status" value="1"/>
</dbReference>
<feature type="region of interest" description="Disordered" evidence="3">
    <location>
        <begin position="561"/>
        <end position="620"/>
    </location>
</feature>
<keyword evidence="7" id="KW-1185">Reference proteome</keyword>
<gene>
    <name evidence="6" type="ORF">DM01DRAFT_1380198</name>
</gene>
<dbReference type="STRING" id="101127.A0A1X2GWR8"/>
<feature type="compositionally biased region" description="Polar residues" evidence="3">
    <location>
        <begin position="1"/>
        <end position="17"/>
    </location>
</feature>
<dbReference type="Gene3D" id="1.20.870.10">
    <property type="entry name" value="Son of sevenless (SoS) protein Chain: S domain 1"/>
    <property type="match status" value="1"/>
</dbReference>
<evidence type="ECO:0000259" key="5">
    <source>
        <dbReference type="PROSITE" id="PS50212"/>
    </source>
</evidence>
<dbReference type="OrthoDB" id="10254377at2759"/>
<evidence type="ECO:0000313" key="7">
    <source>
        <dbReference type="Proteomes" id="UP000242146"/>
    </source>
</evidence>